<feature type="transmembrane region" description="Helical" evidence="1">
    <location>
        <begin position="504"/>
        <end position="525"/>
    </location>
</feature>
<dbReference type="PROSITE" id="PS50097">
    <property type="entry name" value="BTB"/>
    <property type="match status" value="1"/>
</dbReference>
<evidence type="ECO:0000259" key="3">
    <source>
        <dbReference type="PROSITE" id="PS51886"/>
    </source>
</evidence>
<evidence type="ECO:0000259" key="2">
    <source>
        <dbReference type="PROSITE" id="PS50097"/>
    </source>
</evidence>
<proteinExistence type="predicted"/>
<keyword evidence="5" id="KW-1185">Reference proteome</keyword>
<dbReference type="Gene3D" id="3.30.710.10">
    <property type="entry name" value="Potassium Channel Kv1.1, Chain A"/>
    <property type="match status" value="1"/>
</dbReference>
<dbReference type="SUPFAM" id="SSF54695">
    <property type="entry name" value="POZ domain"/>
    <property type="match status" value="1"/>
</dbReference>
<dbReference type="PANTHER" id="PTHR24410:SF23">
    <property type="entry name" value="BTB DOMAIN-CONTAINING PROTEIN-RELATED"/>
    <property type="match status" value="1"/>
</dbReference>
<dbReference type="SMART" id="SM00225">
    <property type="entry name" value="BTB"/>
    <property type="match status" value="1"/>
</dbReference>
<dbReference type="PANTHER" id="PTHR24410">
    <property type="entry name" value="HL07962P-RELATED"/>
    <property type="match status" value="1"/>
</dbReference>
<organism evidence="4 5">
    <name type="scientific">Rhizophagus clarus</name>
    <dbReference type="NCBI Taxonomy" id="94130"/>
    <lineage>
        <taxon>Eukaryota</taxon>
        <taxon>Fungi</taxon>
        <taxon>Fungi incertae sedis</taxon>
        <taxon>Mucoromycota</taxon>
        <taxon>Glomeromycotina</taxon>
        <taxon>Glomeromycetes</taxon>
        <taxon>Glomerales</taxon>
        <taxon>Glomeraceae</taxon>
        <taxon>Rhizophagus</taxon>
    </lineage>
</organism>
<keyword evidence="1" id="KW-0812">Transmembrane</keyword>
<evidence type="ECO:0000313" key="5">
    <source>
        <dbReference type="Proteomes" id="UP000247702"/>
    </source>
</evidence>
<dbReference type="Gene3D" id="1.25.40.420">
    <property type="match status" value="1"/>
</dbReference>
<name>A0A2Z6QS59_9GLOM</name>
<gene>
    <name evidence="4" type="ORF">RclHR1_14420005</name>
</gene>
<keyword evidence="1" id="KW-1133">Transmembrane helix</keyword>
<dbReference type="Pfam" id="PF07534">
    <property type="entry name" value="TLD"/>
    <property type="match status" value="1"/>
</dbReference>
<dbReference type="InterPro" id="IPR000210">
    <property type="entry name" value="BTB/POZ_dom"/>
</dbReference>
<dbReference type="Proteomes" id="UP000247702">
    <property type="component" value="Unassembled WGS sequence"/>
</dbReference>
<feature type="domain" description="BTB" evidence="2">
    <location>
        <begin position="22"/>
        <end position="95"/>
    </location>
</feature>
<dbReference type="EMBL" id="BEXD01000494">
    <property type="protein sequence ID" value="GBB87934.1"/>
    <property type="molecule type" value="Genomic_DNA"/>
</dbReference>
<protein>
    <recommendedName>
        <fullName evidence="6">BTB domain-containing protein</fullName>
    </recommendedName>
</protein>
<feature type="domain" description="TLDc" evidence="3">
    <location>
        <begin position="291"/>
        <end position="475"/>
    </location>
</feature>
<sequence length="527" mass="62886">MDTFLLTLSKDLNKILQNEIFYDFLITIGEEPDIKTFKVHSAILCARCPYFQVALSNNWIKKENDKFTFTKPNIFPKTFNVILIHLYGGIIDLNEQESSDLILLLKASDELCLSELCEHIQDFIITKRLLWLRENFLSLAKIVYQHLTFDRLQKLFTEMIYESPKDLFKLETLSELPEDIILFLISRDDFFIEEIQIWEQIIKWGTLKDPHLDPDIKNWTIKDFETLKNRLQKSIPLIRFYQMSSKEFKEKVVPYKPILPENLYKSVSKFHSRWFKFSFRDSARVKPIDSLTINYKDAAVLASWIDGRNQVNDNTRSVMYEFYNNPYNFKLLYRGSRDGFSYRVLRKHCYYKGPTIIIAKLEGKQELIGGYNPIYWSTSKLACHSQTKNGFIFSTEAGQDNFQEKATVARMKFNYYSQYTPYTYRGYPYLSFGYNNLSFIEKECQIRWSYGYYFTPKIKDQGNYSLDELEVFALIPKSRFKYWKINFLFYSAYIFDMKFYEKCFILLGKLIFLIFIFLIFLGFIINF</sequence>
<evidence type="ECO:0008006" key="6">
    <source>
        <dbReference type="Google" id="ProtNLM"/>
    </source>
</evidence>
<dbReference type="AlphaFoldDB" id="A0A2Z6QS59"/>
<keyword evidence="1" id="KW-0472">Membrane</keyword>
<dbReference type="InterPro" id="IPR006571">
    <property type="entry name" value="TLDc_dom"/>
</dbReference>
<dbReference type="PROSITE" id="PS51886">
    <property type="entry name" value="TLDC"/>
    <property type="match status" value="1"/>
</dbReference>
<dbReference type="InterPro" id="IPR051481">
    <property type="entry name" value="BTB-POZ/Galectin-3-binding"/>
</dbReference>
<accession>A0A2Z6QS59</accession>
<evidence type="ECO:0000256" key="1">
    <source>
        <dbReference type="SAM" id="Phobius"/>
    </source>
</evidence>
<comment type="caution">
    <text evidence="4">The sequence shown here is derived from an EMBL/GenBank/DDBJ whole genome shotgun (WGS) entry which is preliminary data.</text>
</comment>
<reference evidence="4 5" key="1">
    <citation type="submission" date="2017-11" db="EMBL/GenBank/DDBJ databases">
        <title>The genome of Rhizophagus clarus HR1 reveals common genetic basis of auxotrophy among arbuscular mycorrhizal fungi.</title>
        <authorList>
            <person name="Kobayashi Y."/>
        </authorList>
    </citation>
    <scope>NUCLEOTIDE SEQUENCE [LARGE SCALE GENOMIC DNA]</scope>
    <source>
        <strain evidence="4 5">HR1</strain>
    </source>
</reference>
<dbReference type="Pfam" id="PF00651">
    <property type="entry name" value="BTB"/>
    <property type="match status" value="1"/>
</dbReference>
<evidence type="ECO:0000313" key="4">
    <source>
        <dbReference type="EMBL" id="GBB87934.1"/>
    </source>
</evidence>
<dbReference type="InterPro" id="IPR011333">
    <property type="entry name" value="SKP1/BTB/POZ_sf"/>
</dbReference>